<dbReference type="EMBL" id="JACXAC010000008">
    <property type="protein sequence ID" value="MBD2724570.1"/>
    <property type="molecule type" value="Genomic_DNA"/>
</dbReference>
<name>A0ABR8K0J3_9BACT</name>
<keyword evidence="3" id="KW-1185">Reference proteome</keyword>
<gene>
    <name evidence="2" type="ORF">IC234_20750</name>
</gene>
<feature type="transmembrane region" description="Helical" evidence="1">
    <location>
        <begin position="29"/>
        <end position="51"/>
    </location>
</feature>
<dbReference type="RefSeq" id="WP_190928527.1">
    <property type="nucleotide sequence ID" value="NZ_JACXAC010000008.1"/>
</dbReference>
<proteinExistence type="predicted"/>
<accession>A0ABR8K0J3</accession>
<evidence type="ECO:0000256" key="1">
    <source>
        <dbReference type="SAM" id="Phobius"/>
    </source>
</evidence>
<evidence type="ECO:0000313" key="2">
    <source>
        <dbReference type="EMBL" id="MBD2724570.1"/>
    </source>
</evidence>
<organism evidence="2 3">
    <name type="scientific">Hymenobacter armeniacus</name>
    <dbReference type="NCBI Taxonomy" id="2771358"/>
    <lineage>
        <taxon>Bacteria</taxon>
        <taxon>Pseudomonadati</taxon>
        <taxon>Bacteroidota</taxon>
        <taxon>Cytophagia</taxon>
        <taxon>Cytophagales</taxon>
        <taxon>Hymenobacteraceae</taxon>
        <taxon>Hymenobacter</taxon>
    </lineage>
</organism>
<reference evidence="2 3" key="1">
    <citation type="submission" date="2020-09" db="EMBL/GenBank/DDBJ databases">
        <authorList>
            <person name="Kim M.K."/>
        </authorList>
    </citation>
    <scope>NUCLEOTIDE SEQUENCE [LARGE SCALE GENOMIC DNA]</scope>
    <source>
        <strain evidence="2 3">BT189</strain>
    </source>
</reference>
<keyword evidence="1" id="KW-1133">Transmembrane helix</keyword>
<keyword evidence="1" id="KW-0812">Transmembrane</keyword>
<protein>
    <submittedName>
        <fullName evidence="2">Uncharacterized protein</fullName>
    </submittedName>
</protein>
<dbReference type="Proteomes" id="UP000606003">
    <property type="component" value="Unassembled WGS sequence"/>
</dbReference>
<comment type="caution">
    <text evidence="2">The sequence shown here is derived from an EMBL/GenBank/DDBJ whole genome shotgun (WGS) entry which is preliminary data.</text>
</comment>
<sequence>MLAGFFLIPLTLLLLVIWALTRKALFGKALGFIWLSAIALGVFSTIARPLFEKKVLTQEDYYGEYVIDRSYFPGKQADWQYNNFHFTINPDNSIYFYSTPKDGPAKVYRGYISTSAPYGSARLIVHMPAPTHHILTTDPTVYRDVWSFFLVFNSPKFGNMYFKKGTWKPI</sequence>
<keyword evidence="1" id="KW-0472">Membrane</keyword>
<evidence type="ECO:0000313" key="3">
    <source>
        <dbReference type="Proteomes" id="UP000606003"/>
    </source>
</evidence>